<evidence type="ECO:0000256" key="1">
    <source>
        <dbReference type="SAM" id="MobiDB-lite"/>
    </source>
</evidence>
<feature type="compositionally biased region" description="Polar residues" evidence="1">
    <location>
        <begin position="26"/>
        <end position="36"/>
    </location>
</feature>
<sequence length="285" mass="32463">MNKAISSDNLKDAVRKWHAKRKKDSNNQVNSENTGSEPEGIFGTKKHDVRHTSAWSHNNFVESNQSSNFTNEQKRPRSTVIENNIKYIFDGPLSFDTIMALKRKKSNVIFSNNEKMLNNPSFEQNDSKSAINQCCAHQTSNSHAMENFKDEIDIIYSKSSSAIQNFFKSSSVSEVINLLEYILNFLSFSTQELISRYNKKTYVDGSEKSLGVCINFILNKSNLTDDQFDETSLEYLAKYPKIFESLKTLTKINSLSDAVPSKISTHIQKLNSQIDKIYNLLLIGK</sequence>
<dbReference type="Proteomes" id="UP000236928">
    <property type="component" value="Unassembled WGS sequence"/>
</dbReference>
<reference evidence="2 3" key="1">
    <citation type="submission" date="2014-04" db="EMBL/GenBank/DDBJ databases">
        <title>Comparative Genomics of Cryptosporidium Species.</title>
        <authorList>
            <person name="Silva J.C."/>
            <person name="Su Q."/>
            <person name="Chalmers R."/>
            <person name="Chibucos M.C."/>
            <person name="Elwin K."/>
            <person name="Godinez A."/>
            <person name="Guo F."/>
            <person name="Huynh K."/>
            <person name="Orvis J."/>
            <person name="Ott S."/>
            <person name="Sadzewicz L."/>
            <person name="Sengamalay N."/>
            <person name="Shetty A."/>
            <person name="Sun M."/>
            <person name="Tallon L."/>
            <person name="Xiao L."/>
            <person name="Zhang H."/>
            <person name="Fraser C.M."/>
            <person name="Zhu G."/>
            <person name="Kissinger J."/>
            <person name="Widmer G."/>
        </authorList>
    </citation>
    <scope>NUCLEOTIDE SEQUENCE [LARGE SCALE GENOMIC DNA]</scope>
    <source>
        <strain evidence="2 3">UKMEL1</strain>
    </source>
</reference>
<comment type="caution">
    <text evidence="2">The sequence shown here is derived from an EMBL/GenBank/DDBJ whole genome shotgun (WGS) entry which is preliminary data.</text>
</comment>
<keyword evidence="3" id="KW-1185">Reference proteome</keyword>
<dbReference type="VEuPathDB" id="CryptoDB:CmeUKMEL1_16730"/>
<organism evidence="2 3">
    <name type="scientific">Cryptosporidium meleagridis</name>
    <dbReference type="NCBI Taxonomy" id="93969"/>
    <lineage>
        <taxon>Eukaryota</taxon>
        <taxon>Sar</taxon>
        <taxon>Alveolata</taxon>
        <taxon>Apicomplexa</taxon>
        <taxon>Conoidasida</taxon>
        <taxon>Coccidia</taxon>
        <taxon>Eucoccidiorida</taxon>
        <taxon>Eimeriorina</taxon>
        <taxon>Cryptosporidiidae</taxon>
        <taxon>Cryptosporidium</taxon>
    </lineage>
</organism>
<accession>A0A2P4Z5K3</accession>
<proteinExistence type="predicted"/>
<dbReference type="EMBL" id="JIBK01000050">
    <property type="protein sequence ID" value="POM85300.1"/>
    <property type="molecule type" value="Genomic_DNA"/>
</dbReference>
<name>A0A2P4Z5K3_9CRYT</name>
<feature type="region of interest" description="Disordered" evidence="1">
    <location>
        <begin position="1"/>
        <end position="43"/>
    </location>
</feature>
<dbReference type="AlphaFoldDB" id="A0A2P4Z5K3"/>
<dbReference type="OrthoDB" id="338183at2759"/>
<protein>
    <submittedName>
        <fullName evidence="2">Uncharacterized protein</fullName>
    </submittedName>
</protein>
<gene>
    <name evidence="2" type="ORF">CmeUKMEL1_16730</name>
</gene>
<evidence type="ECO:0000313" key="3">
    <source>
        <dbReference type="Proteomes" id="UP000236928"/>
    </source>
</evidence>
<evidence type="ECO:0000313" key="2">
    <source>
        <dbReference type="EMBL" id="POM85300.1"/>
    </source>
</evidence>